<proteinExistence type="predicted"/>
<dbReference type="PANTHER" id="PTHR37813">
    <property type="entry name" value="FELS-2 PROPHAGE PROTEIN"/>
    <property type="match status" value="1"/>
</dbReference>
<organism evidence="4 5">
    <name type="scientific">Companilactobacillus nantensis DSM 16982</name>
    <dbReference type="NCBI Taxonomy" id="1423774"/>
    <lineage>
        <taxon>Bacteria</taxon>
        <taxon>Bacillati</taxon>
        <taxon>Bacillota</taxon>
        <taxon>Bacilli</taxon>
        <taxon>Lactobacillales</taxon>
        <taxon>Lactobacillaceae</taxon>
        <taxon>Companilactobacillus</taxon>
    </lineage>
</organism>
<dbReference type="Proteomes" id="UP000051302">
    <property type="component" value="Unassembled WGS sequence"/>
</dbReference>
<protein>
    <submittedName>
        <fullName evidence="4">Phage-related tail protein</fullName>
    </submittedName>
</protein>
<dbReference type="Pfam" id="PF10145">
    <property type="entry name" value="PhageMin_Tail"/>
    <property type="match status" value="1"/>
</dbReference>
<comment type="caution">
    <text evidence="4">The sequence shown here is derived from an EMBL/GenBank/DDBJ whole genome shotgun (WGS) entry which is preliminary data.</text>
</comment>
<keyword evidence="5" id="KW-1185">Reference proteome</keyword>
<evidence type="ECO:0000313" key="4">
    <source>
        <dbReference type="EMBL" id="KRM15911.1"/>
    </source>
</evidence>
<evidence type="ECO:0000256" key="1">
    <source>
        <dbReference type="ARBA" id="ARBA00022612"/>
    </source>
</evidence>
<feature type="domain" description="Phage tail tape measure protein" evidence="3">
    <location>
        <begin position="322"/>
        <end position="526"/>
    </location>
</feature>
<dbReference type="Gene3D" id="1.10.287.1490">
    <property type="match status" value="1"/>
</dbReference>
<dbReference type="EMBL" id="AZFV01000018">
    <property type="protein sequence ID" value="KRM15911.1"/>
    <property type="molecule type" value="Genomic_DNA"/>
</dbReference>
<name>A0A0R1WDH5_9LACO</name>
<dbReference type="NCBIfam" id="TIGR01760">
    <property type="entry name" value="tape_meas_TP901"/>
    <property type="match status" value="1"/>
</dbReference>
<dbReference type="PANTHER" id="PTHR37813:SF1">
    <property type="entry name" value="FELS-2 PROPHAGE PROTEIN"/>
    <property type="match status" value="1"/>
</dbReference>
<dbReference type="PATRIC" id="fig|1423774.3.peg.834"/>
<keyword evidence="1" id="KW-1188">Viral release from host cell</keyword>
<sequence>MAKDMELNTGIHIDSVQAEGSIQSLRNQVKALTSEWKINEQVQRANGNYQSAYQAKTEGLGRAIEGQRNYINRLQSEMSNLDRTTTEGSQKYTQYTNTVNTATRQLNNMVLQQERAKSTLNLYTTGIKEQKQAIESAKAVSESLVQRYQAEGKSIKASATERTALKSRIQELNSLYSKEASELDNVKTKSGATSKEYATQAKRVNELGTEIAKSRTRYRELGSELGGMGTHFTGIRQAAASSKTAIGNMNQSVKNSIGNLKSMAMTAGIAGAAVTAMFVSGAKKSVDLENSYKQITNLAETGGEKVAEATKNVSKMQEDGQKYALKYGKSQQEIADGYEDLIKRGYDTKQALGAMKSELQGSVASGDDFADVVKVSSQTLEAFGMRTTSTSGMVKNTKIAVNDLAYAADMTATGFSDLGVGMSYVGSTAHQAGFSLSETSSAMGILSNNGLEADKAGTGLRKAINSLISPTKGGSEALQELGLSTKDFTDNQGNMKSMTDIFGLLREKSQGMGKNKKTDIFHDLFGTTGQQAGLILAENSKQLGELNQKVADSAKNDYVGKLAQKNSETGKVALDRLKQSADAITMTVATAALPAITEIGDRLAKAASSKEFENTIKGIAKCVGQLADNVSDFFSYLGKHSDDLKGITGSLGTIVKDIAVGAWDTFAGTIKIIGTAFGLVHTNGKKAEDPLKILNQFVSGIAKHEQTLKTIGGLLAGIWVADKAANFAVKINDVTDSLDGLKKKLNHSGIEQAASEVGENAGTNINKGITSKLGSGTVGNNISELGTTWGGRLSLAMSAAIAGKDIFDSLNTKSKSKQVEGIGGAIGTTLGAGIGGILGGAPGATLGATIGDQLGKSAAPAFQKWLYHPDDPTAKKGTNKYYDQLAESAKKRADRFKSSMLTPGISADEQGQDLKQIKKAEADVKKYEALAKRAKKAKDSINSPSTKKTSTSKAIEDVATTHVSKTDIKNVKDMVPAIKDYEDALSDLKKFLKNNSPAKELSKIDKSVQGSSKKCSGIAKPIKDIGNSFKTLNSFTKSMKDDPFKALNADIPKLKKTLKDNDVAGLLNKMGKDLKKNNLASELKSMTTSIKSDTKTWNNFAKPIKTVQKAFEELNKFTKTYAKSDPFAKLNDDIQNLTDTLNKYNIGKILKAQITDANKATSNVTFDKDFKTDTDNIVDALKSFKTNFDKSWKDVWANTASDEKDALAKVVSNYSSKMNSISKKETSFTSDYLNKWSGWLTSVTSSFKSAFNSLPGLASKSLSKVISEVNKGIGGVNSVITDFGGKSLNLAKYAVGTAGTPGGNLAVVGEQGYELAYDKQNGIYPVGLKGEEVRYLGADTAILPHHLSEQFMGMVANLPHHATGKGETSKTSEDMTDYVFEHLDELKKDPVPFLKKPYFAAVSFNGNEFISRFGNALSNGFLKAIAEPFKKTLADMDFSGGGGARPAKAYGPMIKAAAAYMHQKITDFNVDMIERIIANESGGDPNVTNNWDSNAKAGHPSTGILQYIMPTFLNYAMPGHTNIHNPLDQLIALFNDATWRTDMGMGYNGKYGEWRGSASGPSGPRLMYDGGFITKPTSIIGGEAGPEVMIPLNNKMRAIQILQQAKNTIGGADETVNNTNVDTTRVESNQQQQLMMTQVMVKLLGKIADGSLATDSSNGGTSLNDISNMLDKVSLQNRKMTKFQGKGGTAFA</sequence>
<evidence type="ECO:0000313" key="5">
    <source>
        <dbReference type="Proteomes" id="UP000051302"/>
    </source>
</evidence>
<dbReference type="CDD" id="cd13402">
    <property type="entry name" value="LT_TF-like"/>
    <property type="match status" value="1"/>
</dbReference>
<reference evidence="4 5" key="1">
    <citation type="journal article" date="2015" name="Genome Announc.">
        <title>Expanding the biotechnology potential of lactobacilli through comparative genomics of 213 strains and associated genera.</title>
        <authorList>
            <person name="Sun Z."/>
            <person name="Harris H.M."/>
            <person name="McCann A."/>
            <person name="Guo C."/>
            <person name="Argimon S."/>
            <person name="Zhang W."/>
            <person name="Yang X."/>
            <person name="Jeffery I.B."/>
            <person name="Cooney J.C."/>
            <person name="Kagawa T.F."/>
            <person name="Liu W."/>
            <person name="Song Y."/>
            <person name="Salvetti E."/>
            <person name="Wrobel A."/>
            <person name="Rasinkangas P."/>
            <person name="Parkhill J."/>
            <person name="Rea M.C."/>
            <person name="O'Sullivan O."/>
            <person name="Ritari J."/>
            <person name="Douillard F.P."/>
            <person name="Paul Ross R."/>
            <person name="Yang R."/>
            <person name="Briner A.E."/>
            <person name="Felis G.E."/>
            <person name="de Vos W.M."/>
            <person name="Barrangou R."/>
            <person name="Klaenhammer T.R."/>
            <person name="Caufield P.W."/>
            <person name="Cui Y."/>
            <person name="Zhang H."/>
            <person name="O'Toole P.W."/>
        </authorList>
    </citation>
    <scope>NUCLEOTIDE SEQUENCE [LARGE SCALE GENOMIC DNA]</scope>
    <source>
        <strain evidence="4 5">DSM 16982</strain>
    </source>
</reference>
<evidence type="ECO:0000256" key="2">
    <source>
        <dbReference type="SAM" id="Coils"/>
    </source>
</evidence>
<gene>
    <name evidence="4" type="ORF">FD31_GL000806</name>
</gene>
<accession>A0A0R1WDH5</accession>
<dbReference type="STRING" id="1423774.FD31_GL000806"/>
<dbReference type="InterPro" id="IPR010090">
    <property type="entry name" value="Phage_tape_meas"/>
</dbReference>
<keyword evidence="2" id="KW-0175">Coiled coil</keyword>
<evidence type="ECO:0000259" key="3">
    <source>
        <dbReference type="Pfam" id="PF10145"/>
    </source>
</evidence>
<dbReference type="RefSeq" id="WP_057892375.1">
    <property type="nucleotide sequence ID" value="NZ_AZFV01000018.1"/>
</dbReference>
<feature type="coiled-coil region" evidence="2">
    <location>
        <begin position="127"/>
        <end position="189"/>
    </location>
</feature>